<gene>
    <name evidence="2" type="ORF">SAMN04487990_10789</name>
</gene>
<keyword evidence="1" id="KW-0732">Signal</keyword>
<dbReference type="RefSeq" id="WP_092133404.1">
    <property type="nucleotide sequence ID" value="NZ_FNQK01000007.1"/>
</dbReference>
<sequence length="551" mass="61113">MKKIKFSYKSLAFLSLISVFTTSCDKDFTNIESGLEGIKNFDGLSQSFPLVTYTKSATPFSSSPNDLVGIQTNNLSSGFLGVYADPNLNEFGRTTASIVTQIIPNQFNPTFGTNPVIKSVVLNIPYYSNALETDEDGNTTYELDSVVGDTSVAFKVAVYKNNYLLRDLDPSTNFEDPQSYFSNQEDLFYSQQGELLFEDNAFKISNSETKVMNPNDTSQILARYAPSFRAELHDPFGANGSFWNDAIIALEGGSELTNANNFTNYFRGLIIKIDPDGIATNGSLALLDFSKATLTLDYTNDEEIEQEIQDESDDVTRLIFNLNGNRVNLLKTTNNTVDLNGDPNAGDDNLYLKGGDGTMAVIDLFNGYTEDEEGNLIPSLEYFKSKKNKWIINEANLIFYVNQNEVLGDEPDRVTLFNLKNNEPIIDFYLDGGISTTSPIDSKTSFSEVLDRDSNGNGVKYKFRLTEHINNIFLKDSTNAKLGLYIASNINIAQTSKIQGSITDEEDETVLTKIPSTSVLSPKGTILHGSKSTLPEGQRAEFEIYYTKPKN</sequence>
<organism evidence="2 3">
    <name type="scientific">Bizionia paragorgiae</name>
    <dbReference type="NCBI Taxonomy" id="283786"/>
    <lineage>
        <taxon>Bacteria</taxon>
        <taxon>Pseudomonadati</taxon>
        <taxon>Bacteroidota</taxon>
        <taxon>Flavobacteriia</taxon>
        <taxon>Flavobacteriales</taxon>
        <taxon>Flavobacteriaceae</taxon>
        <taxon>Bizionia</taxon>
    </lineage>
</organism>
<dbReference type="AlphaFoldDB" id="A0A1H3YU73"/>
<dbReference type="Proteomes" id="UP000198846">
    <property type="component" value="Unassembled WGS sequence"/>
</dbReference>
<dbReference type="OrthoDB" id="1466062at2"/>
<accession>A0A1H3YU73</accession>
<dbReference type="InterPro" id="IPR025366">
    <property type="entry name" value="DUF4270"/>
</dbReference>
<protein>
    <recommendedName>
        <fullName evidence="4">DUF4270 domain-containing protein</fullName>
    </recommendedName>
</protein>
<dbReference type="EMBL" id="FNQK01000007">
    <property type="protein sequence ID" value="SEA14960.1"/>
    <property type="molecule type" value="Genomic_DNA"/>
</dbReference>
<evidence type="ECO:0000256" key="1">
    <source>
        <dbReference type="SAM" id="SignalP"/>
    </source>
</evidence>
<feature type="chain" id="PRO_5011541588" description="DUF4270 domain-containing protein" evidence="1">
    <location>
        <begin position="26"/>
        <end position="551"/>
    </location>
</feature>
<name>A0A1H3YU73_BIZPA</name>
<reference evidence="2 3" key="1">
    <citation type="submission" date="2016-10" db="EMBL/GenBank/DDBJ databases">
        <authorList>
            <person name="de Groot N.N."/>
        </authorList>
    </citation>
    <scope>NUCLEOTIDE SEQUENCE [LARGE SCALE GENOMIC DNA]</scope>
    <source>
        <strain evidence="2 3">DSM 23842</strain>
    </source>
</reference>
<keyword evidence="3" id="KW-1185">Reference proteome</keyword>
<evidence type="ECO:0008006" key="4">
    <source>
        <dbReference type="Google" id="ProtNLM"/>
    </source>
</evidence>
<dbReference type="PROSITE" id="PS51257">
    <property type="entry name" value="PROKAR_LIPOPROTEIN"/>
    <property type="match status" value="1"/>
</dbReference>
<dbReference type="STRING" id="283786.SAMN04487990_10789"/>
<evidence type="ECO:0000313" key="2">
    <source>
        <dbReference type="EMBL" id="SEA14960.1"/>
    </source>
</evidence>
<evidence type="ECO:0000313" key="3">
    <source>
        <dbReference type="Proteomes" id="UP000198846"/>
    </source>
</evidence>
<feature type="signal peptide" evidence="1">
    <location>
        <begin position="1"/>
        <end position="25"/>
    </location>
</feature>
<dbReference type="Pfam" id="PF14092">
    <property type="entry name" value="DUF4270"/>
    <property type="match status" value="1"/>
</dbReference>
<proteinExistence type="predicted"/>